<evidence type="ECO:0000256" key="1">
    <source>
        <dbReference type="SAM" id="SignalP"/>
    </source>
</evidence>
<dbReference type="Proteomes" id="UP000565724">
    <property type="component" value="Unassembled WGS sequence"/>
</dbReference>
<feature type="signal peptide" evidence="1">
    <location>
        <begin position="1"/>
        <end position="24"/>
    </location>
</feature>
<sequence length="469" mass="49649">MKTTWTVLSAVLGAGAALSLSACASDGDGSAIGFNEITRAQSDTLTSACEQFYGEPKQVASRLGLSLELEYAPDGSANGTCEYTSQYDDTIDLVVSEKKPEGDLVRAKGEKYYVALYTRDSSGNDWPGIENVDKAKKWLESRAKAVTEDYDTWLASLDPADGEFAARGDQFRTEEAGESGALTTPGSTVTVLPLGTADYVVVDGTYLRPADGQRFVFADLTVVDDARSTNELAYELRVDGQPAGDAAQEVLAGATADGATASLCISVPKGAADVSLVAAIGGAAQAISLLTAEIEDDGRSELLQKDFAGGADAELMFPREVEADGETSGWSNGSWSRAYSTSAAIAAQAFSSVAQEWAPEGQRFLGLTLDPDSPEDSAALTLADATVTINGQAYPALTWDPELSLFRFLIPSDPARVQIELKVTPDVSRLSNAWGTVDYTLDGPVTYEWIVDPSQLRADTTDEDEPLTS</sequence>
<gene>
    <name evidence="2" type="ORF">HP550_19680</name>
</gene>
<keyword evidence="1" id="KW-0732">Signal</keyword>
<dbReference type="AlphaFoldDB" id="A0A7Y6A4H6"/>
<organism evidence="2 3">
    <name type="scientific">Cellulomonas humilata</name>
    <dbReference type="NCBI Taxonomy" id="144055"/>
    <lineage>
        <taxon>Bacteria</taxon>
        <taxon>Bacillati</taxon>
        <taxon>Actinomycetota</taxon>
        <taxon>Actinomycetes</taxon>
        <taxon>Micrococcales</taxon>
        <taxon>Cellulomonadaceae</taxon>
        <taxon>Cellulomonas</taxon>
    </lineage>
</organism>
<evidence type="ECO:0008006" key="4">
    <source>
        <dbReference type="Google" id="ProtNLM"/>
    </source>
</evidence>
<accession>A0A7Y6A4H6</accession>
<proteinExistence type="predicted"/>
<protein>
    <recommendedName>
        <fullName evidence="4">Lipoprotein</fullName>
    </recommendedName>
</protein>
<comment type="caution">
    <text evidence="2">The sequence shown here is derived from an EMBL/GenBank/DDBJ whole genome shotgun (WGS) entry which is preliminary data.</text>
</comment>
<reference evidence="2 3" key="1">
    <citation type="submission" date="2020-05" db="EMBL/GenBank/DDBJ databases">
        <title>Genome Sequencing of Type Strains.</title>
        <authorList>
            <person name="Lemaire J.F."/>
            <person name="Inderbitzin P."/>
            <person name="Gregorio O.A."/>
            <person name="Collins S.B."/>
            <person name="Wespe N."/>
            <person name="Knight-Connoni V."/>
        </authorList>
    </citation>
    <scope>NUCLEOTIDE SEQUENCE [LARGE SCALE GENOMIC DNA]</scope>
    <source>
        <strain evidence="2 3">ATCC 25174</strain>
    </source>
</reference>
<feature type="chain" id="PRO_5031374942" description="Lipoprotein" evidence="1">
    <location>
        <begin position="25"/>
        <end position="469"/>
    </location>
</feature>
<evidence type="ECO:0000313" key="2">
    <source>
        <dbReference type="EMBL" id="NUU19475.1"/>
    </source>
</evidence>
<dbReference type="PROSITE" id="PS51257">
    <property type="entry name" value="PROKAR_LIPOPROTEIN"/>
    <property type="match status" value="1"/>
</dbReference>
<keyword evidence="3" id="KW-1185">Reference proteome</keyword>
<dbReference type="RefSeq" id="WP_175349343.1">
    <property type="nucleotide sequence ID" value="NZ_JABMCI010000070.1"/>
</dbReference>
<evidence type="ECO:0000313" key="3">
    <source>
        <dbReference type="Proteomes" id="UP000565724"/>
    </source>
</evidence>
<dbReference type="EMBL" id="JABMCI010000070">
    <property type="protein sequence ID" value="NUU19475.1"/>
    <property type="molecule type" value="Genomic_DNA"/>
</dbReference>
<name>A0A7Y6A4H6_9CELL</name>